<protein>
    <submittedName>
        <fullName evidence="1">Uncharacterized protein</fullName>
    </submittedName>
</protein>
<comment type="caution">
    <text evidence="1">The sequence shown here is derived from an EMBL/GenBank/DDBJ whole genome shotgun (WGS) entry which is preliminary data.</text>
</comment>
<dbReference type="EMBL" id="JAUSRL010000008">
    <property type="protein sequence ID" value="MDP9961865.1"/>
    <property type="molecule type" value="Genomic_DNA"/>
</dbReference>
<accession>A0ABT9SQZ5</accession>
<evidence type="ECO:0000313" key="1">
    <source>
        <dbReference type="EMBL" id="MDP9961865.1"/>
    </source>
</evidence>
<dbReference type="Proteomes" id="UP001235513">
    <property type="component" value="Unassembled WGS sequence"/>
</dbReference>
<name>A0ABT9SQZ5_9FLAO</name>
<sequence length="346" mass="40622">MSLLTETDCDQFSFMCSQFQNIMLDFLKFRTFCQKIINALVSSADFETLRSKGNHTTTYQHKKYNIKLECRKSKNTIENEFIFVDIFITPHYYFNGNKHNGNDFTPEDCKQVLTEIFFSILEIEPSEFVKLQLINLEYGININPEVSIRNLIEGILYYKKTPFVFSSSIKTYKITNATSYKQIKAYDKGIQFIDYPQYGIQRNTFRFEIRSKQAKNIRKLGICSLDDLFRDEVYGTLGESLLSEWENILLVNLEPDLTGLNSNEAKYMNEASTVEFWITKLQNPYRNTYAREIKKYYHKSQNRNNLHHQLRVQILDKIFHLLSGANSIQGMPMKSGFKKNEKIPSD</sequence>
<dbReference type="RefSeq" id="WP_306846123.1">
    <property type="nucleotide sequence ID" value="NZ_JAUSRL010000008.1"/>
</dbReference>
<proteinExistence type="predicted"/>
<gene>
    <name evidence="1" type="ORF">J2T04_003778</name>
</gene>
<organism evidence="1 2">
    <name type="scientific">Chryseobacterium lathyri</name>
    <dbReference type="NCBI Taxonomy" id="395933"/>
    <lineage>
        <taxon>Bacteria</taxon>
        <taxon>Pseudomonadati</taxon>
        <taxon>Bacteroidota</taxon>
        <taxon>Flavobacteriia</taxon>
        <taxon>Flavobacteriales</taxon>
        <taxon>Weeksellaceae</taxon>
        <taxon>Chryseobacterium group</taxon>
        <taxon>Chryseobacterium</taxon>
    </lineage>
</organism>
<evidence type="ECO:0000313" key="2">
    <source>
        <dbReference type="Proteomes" id="UP001235513"/>
    </source>
</evidence>
<keyword evidence="2" id="KW-1185">Reference proteome</keyword>
<reference evidence="1 2" key="1">
    <citation type="submission" date="2023-07" db="EMBL/GenBank/DDBJ databases">
        <title>Sorghum-associated microbial communities from plants grown in Nebraska, USA.</title>
        <authorList>
            <person name="Schachtman D."/>
        </authorList>
    </citation>
    <scope>NUCLEOTIDE SEQUENCE [LARGE SCALE GENOMIC DNA]</scope>
    <source>
        <strain evidence="1 2">CC351</strain>
    </source>
</reference>